<dbReference type="AlphaFoldDB" id="A0AAE1DKD1"/>
<evidence type="ECO:0000313" key="2">
    <source>
        <dbReference type="Proteomes" id="UP001283361"/>
    </source>
</evidence>
<comment type="caution">
    <text evidence="1">The sequence shown here is derived from an EMBL/GenBank/DDBJ whole genome shotgun (WGS) entry which is preliminary data.</text>
</comment>
<evidence type="ECO:0000313" key="1">
    <source>
        <dbReference type="EMBL" id="KAK3772618.1"/>
    </source>
</evidence>
<organism evidence="1 2">
    <name type="scientific">Elysia crispata</name>
    <name type="common">lettuce slug</name>
    <dbReference type="NCBI Taxonomy" id="231223"/>
    <lineage>
        <taxon>Eukaryota</taxon>
        <taxon>Metazoa</taxon>
        <taxon>Spiralia</taxon>
        <taxon>Lophotrochozoa</taxon>
        <taxon>Mollusca</taxon>
        <taxon>Gastropoda</taxon>
        <taxon>Heterobranchia</taxon>
        <taxon>Euthyneura</taxon>
        <taxon>Panpulmonata</taxon>
        <taxon>Sacoglossa</taxon>
        <taxon>Placobranchoidea</taxon>
        <taxon>Plakobranchidae</taxon>
        <taxon>Elysia</taxon>
    </lineage>
</organism>
<sequence length="77" mass="8851">MEMSAIRRVDWNKMRASSFNPRLTSMSHGNPREILLTPVIATCNSEPKRRVEIDLITFRSLMVEVERQCSKVTVSSI</sequence>
<reference evidence="1" key="1">
    <citation type="journal article" date="2023" name="G3 (Bethesda)">
        <title>A reference genome for the long-term kleptoplast-retaining sea slug Elysia crispata morphotype clarki.</title>
        <authorList>
            <person name="Eastman K.E."/>
            <person name="Pendleton A.L."/>
            <person name="Shaikh M.A."/>
            <person name="Suttiyut T."/>
            <person name="Ogas R."/>
            <person name="Tomko P."/>
            <person name="Gavelis G."/>
            <person name="Widhalm J.R."/>
            <person name="Wisecaver J.H."/>
        </authorList>
    </citation>
    <scope>NUCLEOTIDE SEQUENCE</scope>
    <source>
        <strain evidence="1">ECLA1</strain>
    </source>
</reference>
<dbReference type="EMBL" id="JAWDGP010003613">
    <property type="protein sequence ID" value="KAK3772618.1"/>
    <property type="molecule type" value="Genomic_DNA"/>
</dbReference>
<proteinExistence type="predicted"/>
<dbReference type="Proteomes" id="UP001283361">
    <property type="component" value="Unassembled WGS sequence"/>
</dbReference>
<keyword evidence="2" id="KW-1185">Reference proteome</keyword>
<name>A0AAE1DKD1_9GAST</name>
<gene>
    <name evidence="1" type="ORF">RRG08_027351</name>
</gene>
<protein>
    <submittedName>
        <fullName evidence="1">Uncharacterized protein</fullName>
    </submittedName>
</protein>
<accession>A0AAE1DKD1</accession>